<feature type="compositionally biased region" description="Polar residues" evidence="1">
    <location>
        <begin position="568"/>
        <end position="582"/>
    </location>
</feature>
<feature type="region of interest" description="Disordered" evidence="1">
    <location>
        <begin position="432"/>
        <end position="451"/>
    </location>
</feature>
<feature type="region of interest" description="Disordered" evidence="1">
    <location>
        <begin position="371"/>
        <end position="424"/>
    </location>
</feature>
<evidence type="ECO:0000256" key="1">
    <source>
        <dbReference type="SAM" id="MobiDB-lite"/>
    </source>
</evidence>
<feature type="compositionally biased region" description="Polar residues" evidence="1">
    <location>
        <begin position="241"/>
        <end position="257"/>
    </location>
</feature>
<dbReference type="OrthoDB" id="4936413at2759"/>
<feature type="compositionally biased region" description="Basic and acidic residues" evidence="1">
    <location>
        <begin position="264"/>
        <end position="285"/>
    </location>
</feature>
<dbReference type="Proteomes" id="UP000078544">
    <property type="component" value="Unassembled WGS sequence"/>
</dbReference>
<comment type="caution">
    <text evidence="2">The sequence shown here is derived from an EMBL/GenBank/DDBJ whole genome shotgun (WGS) entry which is preliminary data.</text>
</comment>
<proteinExistence type="predicted"/>
<evidence type="ECO:0000313" key="3">
    <source>
        <dbReference type="Proteomes" id="UP000078544"/>
    </source>
</evidence>
<accession>A0A168DBX9</accession>
<gene>
    <name evidence="2" type="ORF">AAL_03548</name>
</gene>
<dbReference type="AlphaFoldDB" id="A0A168DBX9"/>
<feature type="compositionally biased region" description="Polar residues" evidence="1">
    <location>
        <begin position="37"/>
        <end position="49"/>
    </location>
</feature>
<feature type="region of interest" description="Disordered" evidence="1">
    <location>
        <begin position="562"/>
        <end position="584"/>
    </location>
</feature>
<feature type="region of interest" description="Disordered" evidence="1">
    <location>
        <begin position="661"/>
        <end position="692"/>
    </location>
</feature>
<name>A0A168DBX9_9HYPO</name>
<reference evidence="2 3" key="1">
    <citation type="journal article" date="2016" name="Genome Biol. Evol.">
        <title>Divergent and convergent evolution of fungal pathogenicity.</title>
        <authorList>
            <person name="Shang Y."/>
            <person name="Xiao G."/>
            <person name="Zheng P."/>
            <person name="Cen K."/>
            <person name="Zhan S."/>
            <person name="Wang C."/>
        </authorList>
    </citation>
    <scope>NUCLEOTIDE SEQUENCE [LARGE SCALE GENOMIC DNA]</scope>
    <source>
        <strain evidence="2 3">RCEF 2490</strain>
    </source>
</reference>
<feature type="region of interest" description="Disordered" evidence="1">
    <location>
        <begin position="780"/>
        <end position="800"/>
    </location>
</feature>
<keyword evidence="3" id="KW-1185">Reference proteome</keyword>
<evidence type="ECO:0000313" key="2">
    <source>
        <dbReference type="EMBL" id="KZZ97584.1"/>
    </source>
</evidence>
<dbReference type="STRING" id="1081109.A0A168DBX9"/>
<dbReference type="EMBL" id="AZGY01000006">
    <property type="protein sequence ID" value="KZZ97584.1"/>
    <property type="molecule type" value="Genomic_DNA"/>
</dbReference>
<feature type="region of interest" description="Disordered" evidence="1">
    <location>
        <begin position="1"/>
        <end position="112"/>
    </location>
</feature>
<feature type="compositionally biased region" description="Basic residues" evidence="1">
    <location>
        <begin position="59"/>
        <end position="68"/>
    </location>
</feature>
<organism evidence="2 3">
    <name type="scientific">Moelleriella libera RCEF 2490</name>
    <dbReference type="NCBI Taxonomy" id="1081109"/>
    <lineage>
        <taxon>Eukaryota</taxon>
        <taxon>Fungi</taxon>
        <taxon>Dikarya</taxon>
        <taxon>Ascomycota</taxon>
        <taxon>Pezizomycotina</taxon>
        <taxon>Sordariomycetes</taxon>
        <taxon>Hypocreomycetidae</taxon>
        <taxon>Hypocreales</taxon>
        <taxon>Clavicipitaceae</taxon>
        <taxon>Moelleriella</taxon>
    </lineage>
</organism>
<sequence>MRATPKGKAHMTTPSSREDSKTAWGRRATLQFAVPASRNTSNHEATSHSCEGPHAGRSPAKRVLRGMHQRVLQRQSSPRRDLALSQNLPPHEDSAVDGTIQGNPSSGTAKHSHESLDMFDMYDTPHPHGPHGLKPYCEKHPNNAEEEPLRFCHGCGQILPYEQQCAECGHDFCYKCSAKWLAKTDTNTGAGDHEPSSVRHLRDERLDLRSDYRSIDSASQVEFHTPMRGLVRNNPFILADRSSTGGHSAPQTASKSTRSQRPRRPSDCVPRRHEATPDVPAHQERYGVGQQASENVERHSLCCAARFVPTGDEGGGPNFYEGETMDRQIDRLYRHAQILRDSQKAKGQPCTNFERWDCRKTSIVGAAPAAVMNADEPATPTKSSRVSRLHSLKRNENIYSNSSTDQSNDTAHTSQPGHLHKSMSDCDIRYSRDESPEKMPFNPVSADEPKNEWIDVEAEDDDPHPPPLMLKPKIKSGVSIAEHNTLSPKSRPGSTRAPERLAVNDSLESQVESSPSRTHECCVTDSRLPVLETYPRLRPVTILSPTMETSRDELDLELSTREVKETPQSRSCSTPHSASQPAQLPCKTMDPVAASEADRLPSICDEIVNESEDGENWPPLKRIPDQTPAFDWKSSFSNSLGTAPQLSLGSTVCETCHSHPLGPAQAPITDQMDQGSEESSFETAPPKPTSNVICTVEDPFVEPRLSVRNVEKSLTQKEAMGDFDQQIVNEVGAKAEWRGDAVTSGQGSSDEETSSVTCQACVWKERYLNLRAEVTAGEEKARLAESDNGGGRAQSESTAGDMGIDGLTVILHMRHKDDLVITTDLHGCEYKG</sequence>
<feature type="compositionally biased region" description="Polar residues" evidence="1">
    <location>
        <begin position="397"/>
        <end position="416"/>
    </location>
</feature>
<feature type="region of interest" description="Disordered" evidence="1">
    <location>
        <begin position="238"/>
        <end position="286"/>
    </location>
</feature>
<feature type="compositionally biased region" description="Polar residues" evidence="1">
    <location>
        <begin position="100"/>
        <end position="109"/>
    </location>
</feature>
<protein>
    <submittedName>
        <fullName evidence="2">Zinc finger, RING/FYVE/PHD-type</fullName>
    </submittedName>
</protein>